<dbReference type="InterPro" id="IPR014015">
    <property type="entry name" value="Helicase_SF3_DNA-vir"/>
</dbReference>
<sequence length="457" mass="52683">MSNKSKPARFVVDSFLSSEFFNKTAQAPELIYNSGRFYQWKNGCYYETTEENIKTAFTHWAYKQKNFDNTKRNADEALHHIKTKCQVPNLTKNTFLNKTSGYYLAFQNGIVDMDQAINSFFEADVLPHTPIFFNVAQIPYSYVEKSECPIWHKIITQILPNPIDRQLLQEWIGYHFIPGLSFSKMMFFEGHGANGKSVVLLVLRLLLGAENVSSIPLSAFEPDKTFKLASTDGKLANICEEGGQVNRRVEEALKQYVNGGTFTVERKFKDPFQMNPSAKITVATNDFPQFNEKTDGIWRRILYIKFGVTINPKDQKREYLEQDFWLKSGELEGILNWALEGASRLTSNNSFTSSERKKEELLRLKMNSNSIRLWIADRFESIPNFTQPTEIILKTLKMDIESGLVPRVKYPDLFQEIESQFKNAKRPSNAIMYQGKRTRVIIGVKFNPTHSTQENTN</sequence>
<dbReference type="OrthoDB" id="9097989at2"/>
<gene>
    <name evidence="5" type="ORF">A11Q_2414</name>
</gene>
<dbReference type="InterPro" id="IPR006500">
    <property type="entry name" value="Helicase_put_C_phage/plasmid"/>
</dbReference>
<feature type="domain" description="SF3 helicase" evidence="4">
    <location>
        <begin position="163"/>
        <end position="319"/>
    </location>
</feature>
<dbReference type="InterPro" id="IPR027417">
    <property type="entry name" value="P-loop_NTPase"/>
</dbReference>
<dbReference type="Gene3D" id="3.40.50.300">
    <property type="entry name" value="P-loop containing nucleotide triphosphate hydrolases"/>
    <property type="match status" value="1"/>
</dbReference>
<evidence type="ECO:0000313" key="5">
    <source>
        <dbReference type="EMBL" id="AGH96630.1"/>
    </source>
</evidence>
<dbReference type="PANTHER" id="PTHR35372:SF2">
    <property type="entry name" value="SF3 HELICASE DOMAIN-CONTAINING PROTEIN"/>
    <property type="match status" value="1"/>
</dbReference>
<dbReference type="eggNOG" id="COG3378">
    <property type="taxonomic scope" value="Bacteria"/>
</dbReference>
<organism evidence="5 6">
    <name type="scientific">Pseudobdellovibrio exovorus JSS</name>
    <dbReference type="NCBI Taxonomy" id="1184267"/>
    <lineage>
        <taxon>Bacteria</taxon>
        <taxon>Pseudomonadati</taxon>
        <taxon>Bdellovibrionota</taxon>
        <taxon>Bdellovibrionia</taxon>
        <taxon>Bdellovibrionales</taxon>
        <taxon>Pseudobdellovibrionaceae</taxon>
        <taxon>Pseudobdellovibrio</taxon>
    </lineage>
</organism>
<dbReference type="Pfam" id="PF08706">
    <property type="entry name" value="D5_N"/>
    <property type="match status" value="1"/>
</dbReference>
<dbReference type="AlphaFoldDB" id="M4VDR3"/>
<keyword evidence="2" id="KW-0378">Hydrolase</keyword>
<dbReference type="Proteomes" id="UP000012040">
    <property type="component" value="Chromosome"/>
</dbReference>
<evidence type="ECO:0000256" key="1">
    <source>
        <dbReference type="ARBA" id="ARBA00022741"/>
    </source>
</evidence>
<dbReference type="InterPro" id="IPR051620">
    <property type="entry name" value="ORF904-like_C"/>
</dbReference>
<dbReference type="PROSITE" id="PS51206">
    <property type="entry name" value="SF3_HELICASE_1"/>
    <property type="match status" value="1"/>
</dbReference>
<evidence type="ECO:0000259" key="4">
    <source>
        <dbReference type="PROSITE" id="PS51206"/>
    </source>
</evidence>
<dbReference type="InterPro" id="IPR014818">
    <property type="entry name" value="Phage/plasmid_primase_P4_C"/>
</dbReference>
<reference evidence="5 6" key="1">
    <citation type="journal article" date="2013" name="ISME J.">
        <title>By their genes ye shall know them: genomic signatures of predatory bacteria.</title>
        <authorList>
            <person name="Pasternak Z."/>
            <person name="Pietrokovski S."/>
            <person name="Rotem O."/>
            <person name="Gophna U."/>
            <person name="Lurie-Weinberger M.N."/>
            <person name="Jurkevitch E."/>
        </authorList>
    </citation>
    <scope>NUCLEOTIDE SEQUENCE [LARGE SCALE GENOMIC DNA]</scope>
    <source>
        <strain evidence="5 6">JSS</strain>
    </source>
</reference>
<proteinExistence type="predicted"/>
<dbReference type="InterPro" id="IPR045455">
    <property type="entry name" value="NrS-1_pol-like_helicase"/>
</dbReference>
<dbReference type="GO" id="GO:0016787">
    <property type="term" value="F:hydrolase activity"/>
    <property type="evidence" value="ECO:0007669"/>
    <property type="project" value="UniProtKB-KW"/>
</dbReference>
<evidence type="ECO:0000313" key="6">
    <source>
        <dbReference type="Proteomes" id="UP000012040"/>
    </source>
</evidence>
<evidence type="ECO:0000256" key="2">
    <source>
        <dbReference type="ARBA" id="ARBA00022801"/>
    </source>
</evidence>
<dbReference type="Pfam" id="PF19263">
    <property type="entry name" value="DUF5906"/>
    <property type="match status" value="1"/>
</dbReference>
<dbReference type="PATRIC" id="fig|1184267.3.peg.2443"/>
<dbReference type="KEGG" id="bex:A11Q_2414"/>
<keyword evidence="1" id="KW-0547">Nucleotide-binding</keyword>
<dbReference type="SUPFAM" id="SSF52540">
    <property type="entry name" value="P-loop containing nucleoside triphosphate hydrolases"/>
    <property type="match status" value="1"/>
</dbReference>
<dbReference type="EMBL" id="CP003537">
    <property type="protein sequence ID" value="AGH96630.1"/>
    <property type="molecule type" value="Genomic_DNA"/>
</dbReference>
<dbReference type="PANTHER" id="PTHR35372">
    <property type="entry name" value="ATP BINDING PROTEIN-RELATED"/>
    <property type="match status" value="1"/>
</dbReference>
<dbReference type="NCBIfam" id="TIGR01613">
    <property type="entry name" value="primase_Cterm"/>
    <property type="match status" value="1"/>
</dbReference>
<accession>M4VDR3</accession>
<keyword evidence="3" id="KW-0067">ATP-binding</keyword>
<dbReference type="RefSeq" id="WP_015471120.1">
    <property type="nucleotide sequence ID" value="NC_020813.1"/>
</dbReference>
<dbReference type="HOGENOM" id="CLU_018483_4_2_7"/>
<keyword evidence="6" id="KW-1185">Reference proteome</keyword>
<dbReference type="GO" id="GO:0005524">
    <property type="term" value="F:ATP binding"/>
    <property type="evidence" value="ECO:0007669"/>
    <property type="project" value="UniProtKB-KW"/>
</dbReference>
<name>M4VDR3_9BACT</name>
<dbReference type="STRING" id="1184267.A11Q_2414"/>
<protein>
    <recommendedName>
        <fullName evidence="4">SF3 helicase domain-containing protein</fullName>
    </recommendedName>
</protein>
<evidence type="ECO:0000256" key="3">
    <source>
        <dbReference type="ARBA" id="ARBA00022840"/>
    </source>
</evidence>